<dbReference type="SMART" id="SM00530">
    <property type="entry name" value="HTH_XRE"/>
    <property type="match status" value="1"/>
</dbReference>
<dbReference type="InterPro" id="IPR010982">
    <property type="entry name" value="Lambda_DNA-bd_dom_sf"/>
</dbReference>
<dbReference type="PROSITE" id="PS50943">
    <property type="entry name" value="HTH_CROC1"/>
    <property type="match status" value="1"/>
</dbReference>
<dbReference type="Proteomes" id="UP000199662">
    <property type="component" value="Unassembled WGS sequence"/>
</dbReference>
<dbReference type="EMBL" id="FNZK01000011">
    <property type="protein sequence ID" value="SEJ59849.1"/>
    <property type="molecule type" value="Genomic_DNA"/>
</dbReference>
<dbReference type="Pfam" id="PF01381">
    <property type="entry name" value="HTH_3"/>
    <property type="match status" value="1"/>
</dbReference>
<dbReference type="RefSeq" id="WP_177177572.1">
    <property type="nucleotide sequence ID" value="NZ_FNZK01000011.1"/>
</dbReference>
<gene>
    <name evidence="2" type="ORF">SAMN05660742_11189</name>
</gene>
<dbReference type="AlphaFoldDB" id="A0A1H7A2D9"/>
<accession>A0A1H7A2D9</accession>
<protein>
    <submittedName>
        <fullName evidence="2">Putative transcriptional regulator</fullName>
    </submittedName>
</protein>
<dbReference type="SUPFAM" id="SSF47413">
    <property type="entry name" value="lambda repressor-like DNA-binding domains"/>
    <property type="match status" value="1"/>
</dbReference>
<sequence length="66" mass="7605">MNILKKTRLNNNLKPIDMAKELKISKSYYSMLENGGRDISKNIAINLKKRFGVELDASFYTDVHKS</sequence>
<evidence type="ECO:0000313" key="2">
    <source>
        <dbReference type="EMBL" id="SEJ59849.1"/>
    </source>
</evidence>
<organism evidence="2 3">
    <name type="scientific">Propionispira arboris</name>
    <dbReference type="NCBI Taxonomy" id="84035"/>
    <lineage>
        <taxon>Bacteria</taxon>
        <taxon>Bacillati</taxon>
        <taxon>Bacillota</taxon>
        <taxon>Negativicutes</taxon>
        <taxon>Selenomonadales</taxon>
        <taxon>Selenomonadaceae</taxon>
        <taxon>Propionispira</taxon>
    </lineage>
</organism>
<name>A0A1H7A2D9_9FIRM</name>
<dbReference type="GO" id="GO:0003677">
    <property type="term" value="F:DNA binding"/>
    <property type="evidence" value="ECO:0007669"/>
    <property type="project" value="InterPro"/>
</dbReference>
<dbReference type="STRING" id="84035.SAMN05660742_11189"/>
<dbReference type="Gene3D" id="1.10.260.40">
    <property type="entry name" value="lambda repressor-like DNA-binding domains"/>
    <property type="match status" value="1"/>
</dbReference>
<evidence type="ECO:0000313" key="3">
    <source>
        <dbReference type="Proteomes" id="UP000199662"/>
    </source>
</evidence>
<proteinExistence type="predicted"/>
<reference evidence="3" key="1">
    <citation type="submission" date="2016-10" db="EMBL/GenBank/DDBJ databases">
        <authorList>
            <person name="Varghese N."/>
            <person name="Submissions S."/>
        </authorList>
    </citation>
    <scope>NUCLEOTIDE SEQUENCE [LARGE SCALE GENOMIC DNA]</scope>
    <source>
        <strain evidence="3">DSM 2179</strain>
    </source>
</reference>
<dbReference type="CDD" id="cd00093">
    <property type="entry name" value="HTH_XRE"/>
    <property type="match status" value="1"/>
</dbReference>
<feature type="domain" description="HTH cro/C1-type" evidence="1">
    <location>
        <begin position="4"/>
        <end position="58"/>
    </location>
</feature>
<evidence type="ECO:0000259" key="1">
    <source>
        <dbReference type="PROSITE" id="PS50943"/>
    </source>
</evidence>
<dbReference type="InterPro" id="IPR001387">
    <property type="entry name" value="Cro/C1-type_HTH"/>
</dbReference>
<keyword evidence="3" id="KW-1185">Reference proteome</keyword>